<protein>
    <submittedName>
        <fullName evidence="3">Uncharacterized protein</fullName>
    </submittedName>
</protein>
<feature type="chain" id="PRO_5046535079" evidence="2">
    <location>
        <begin position="26"/>
        <end position="91"/>
    </location>
</feature>
<feature type="signal peptide" evidence="2">
    <location>
        <begin position="1"/>
        <end position="25"/>
    </location>
</feature>
<gene>
    <name evidence="3" type="ORF">MECH1_V1_2717</name>
</gene>
<dbReference type="Proteomes" id="UP001497493">
    <property type="component" value="Chromosome"/>
</dbReference>
<sequence length="91" mass="9772">MQVKLTACLWAACWVGALAVPPALADEDSRYPAADFKPTVVYQNPELINQLAAASKTDTAPAPSCPQPAAETQQQPDPKYPAAYFNPTVIR</sequence>
<reference evidence="3 4" key="1">
    <citation type="submission" date="2024-04" db="EMBL/GenBank/DDBJ databases">
        <authorList>
            <person name="Cremers G."/>
        </authorList>
    </citation>
    <scope>NUCLEOTIDE SEQUENCE [LARGE SCALE GENOMIC DNA]</scope>
    <source>
        <strain evidence="3">MeCH1-AG</strain>
    </source>
</reference>
<accession>A0ABP1CB70</accession>
<evidence type="ECO:0000256" key="2">
    <source>
        <dbReference type="SAM" id="SignalP"/>
    </source>
</evidence>
<keyword evidence="4" id="KW-1185">Reference proteome</keyword>
<organism evidence="3 4">
    <name type="scientific">Candidatus Methylocalor cossyra</name>
    <dbReference type="NCBI Taxonomy" id="3108543"/>
    <lineage>
        <taxon>Bacteria</taxon>
        <taxon>Pseudomonadati</taxon>
        <taxon>Pseudomonadota</taxon>
        <taxon>Gammaproteobacteria</taxon>
        <taxon>Methylococcales</taxon>
        <taxon>Methylococcaceae</taxon>
        <taxon>Candidatus Methylocalor</taxon>
    </lineage>
</organism>
<dbReference type="EMBL" id="OZ026884">
    <property type="protein sequence ID" value="CAL1241493.1"/>
    <property type="molecule type" value="Genomic_DNA"/>
</dbReference>
<evidence type="ECO:0000313" key="3">
    <source>
        <dbReference type="EMBL" id="CAL1241493.1"/>
    </source>
</evidence>
<evidence type="ECO:0000313" key="4">
    <source>
        <dbReference type="Proteomes" id="UP001497493"/>
    </source>
</evidence>
<dbReference type="RefSeq" id="WP_348758003.1">
    <property type="nucleotide sequence ID" value="NZ_OZ026884.1"/>
</dbReference>
<name>A0ABP1CB70_9GAMM</name>
<proteinExistence type="predicted"/>
<evidence type="ECO:0000256" key="1">
    <source>
        <dbReference type="SAM" id="MobiDB-lite"/>
    </source>
</evidence>
<feature type="region of interest" description="Disordered" evidence="1">
    <location>
        <begin position="55"/>
        <end position="91"/>
    </location>
</feature>
<keyword evidence="2" id="KW-0732">Signal</keyword>